<name>A0A8H6F7N0_9LECA</name>
<evidence type="ECO:0000256" key="1">
    <source>
        <dbReference type="SAM" id="MobiDB-lite"/>
    </source>
</evidence>
<feature type="compositionally biased region" description="Polar residues" evidence="1">
    <location>
        <begin position="323"/>
        <end position="339"/>
    </location>
</feature>
<dbReference type="AlphaFoldDB" id="A0A8H6F7N0"/>
<evidence type="ECO:0008006" key="4">
    <source>
        <dbReference type="Google" id="ProtNLM"/>
    </source>
</evidence>
<feature type="compositionally biased region" description="Basic and acidic residues" evidence="1">
    <location>
        <begin position="342"/>
        <end position="352"/>
    </location>
</feature>
<accession>A0A8H6F7N0</accession>
<organism evidence="2 3">
    <name type="scientific">Letharia lupina</name>
    <dbReference type="NCBI Taxonomy" id="560253"/>
    <lineage>
        <taxon>Eukaryota</taxon>
        <taxon>Fungi</taxon>
        <taxon>Dikarya</taxon>
        <taxon>Ascomycota</taxon>
        <taxon>Pezizomycotina</taxon>
        <taxon>Lecanoromycetes</taxon>
        <taxon>OSLEUM clade</taxon>
        <taxon>Lecanoromycetidae</taxon>
        <taxon>Lecanorales</taxon>
        <taxon>Lecanorineae</taxon>
        <taxon>Parmeliaceae</taxon>
        <taxon>Letharia</taxon>
    </lineage>
</organism>
<comment type="caution">
    <text evidence="2">The sequence shown here is derived from an EMBL/GenBank/DDBJ whole genome shotgun (WGS) entry which is preliminary data.</text>
</comment>
<dbReference type="InterPro" id="IPR036815">
    <property type="entry name" value="14-3-3_dom_sf"/>
</dbReference>
<proteinExistence type="predicted"/>
<sequence>MKDFGQAHISTNLDISYPSHPYVESKRSEKIFNIRARGRSSHTLMASSEVDQKFLGRFAKATDRSYPYLSSKLYKVLGLSVILSKKLVRARRLRRLDTTRDTKSLQLYHHIIFLSREGLYIIEEYVLPMVENTRTHALKVLCHKLRASFYHIYVLFHNEPSITQTAIPSYTPSAAEKGKAPVYRNSMRPSPPPLEGGPVQNIGSLPPGLTPVSIPKPSASFLLPALNYIPRASECFEYACKLANTNLSGSHPVRLSVKTEYAAYLYDCLHDGEGSRRLAQVAIKDVYNAQEGMDDDMFEDAAELVGILGKMMKRGLGAGSQGSGSTPRAGNESTPSSTPRPGKVDKFEKELPDLPSPQQEEIAGVCA</sequence>
<gene>
    <name evidence="2" type="ORF">HO133_006555</name>
</gene>
<keyword evidence="3" id="KW-1185">Reference proteome</keyword>
<dbReference type="Gene3D" id="1.20.190.20">
    <property type="entry name" value="14-3-3 domain"/>
    <property type="match status" value="1"/>
</dbReference>
<dbReference type="SUPFAM" id="SSF48445">
    <property type="entry name" value="14-3-3 protein"/>
    <property type="match status" value="1"/>
</dbReference>
<reference evidence="2 3" key="1">
    <citation type="journal article" date="2020" name="Genomics">
        <title>Complete, high-quality genomes from long-read metagenomic sequencing of two wolf lichen thalli reveals enigmatic genome architecture.</title>
        <authorList>
            <person name="McKenzie S.K."/>
            <person name="Walston R.F."/>
            <person name="Allen J.L."/>
        </authorList>
    </citation>
    <scope>NUCLEOTIDE SEQUENCE [LARGE SCALE GENOMIC DNA]</scope>
    <source>
        <strain evidence="2">WasteWater1</strain>
    </source>
</reference>
<evidence type="ECO:0000313" key="2">
    <source>
        <dbReference type="EMBL" id="KAF6217728.1"/>
    </source>
</evidence>
<dbReference type="RefSeq" id="XP_037147163.1">
    <property type="nucleotide sequence ID" value="XM_037297453.1"/>
</dbReference>
<dbReference type="Proteomes" id="UP000593566">
    <property type="component" value="Unassembled WGS sequence"/>
</dbReference>
<dbReference type="EMBL" id="JACCJB010000025">
    <property type="protein sequence ID" value="KAF6217728.1"/>
    <property type="molecule type" value="Genomic_DNA"/>
</dbReference>
<dbReference type="GeneID" id="59334956"/>
<protein>
    <recommendedName>
        <fullName evidence="4">14-3-3 domain-containing protein</fullName>
    </recommendedName>
</protein>
<feature type="region of interest" description="Disordered" evidence="1">
    <location>
        <begin position="316"/>
        <end position="367"/>
    </location>
</feature>
<evidence type="ECO:0000313" key="3">
    <source>
        <dbReference type="Proteomes" id="UP000593566"/>
    </source>
</evidence>